<dbReference type="Proteomes" id="UP001322138">
    <property type="component" value="Unassembled WGS sequence"/>
</dbReference>
<dbReference type="EC" id="2.7.1.160" evidence="3"/>
<feature type="region of interest" description="Disordered" evidence="7">
    <location>
        <begin position="310"/>
        <end position="345"/>
    </location>
</feature>
<organism evidence="8 9">
    <name type="scientific">Podospora bellae-mahoneyi</name>
    <dbReference type="NCBI Taxonomy" id="2093777"/>
    <lineage>
        <taxon>Eukaryota</taxon>
        <taxon>Fungi</taxon>
        <taxon>Dikarya</taxon>
        <taxon>Ascomycota</taxon>
        <taxon>Pezizomycotina</taxon>
        <taxon>Sordariomycetes</taxon>
        <taxon>Sordariomycetidae</taxon>
        <taxon>Sordariales</taxon>
        <taxon>Podosporaceae</taxon>
        <taxon>Podospora</taxon>
    </lineage>
</organism>
<evidence type="ECO:0000256" key="5">
    <source>
        <dbReference type="ARBA" id="ARBA00023027"/>
    </source>
</evidence>
<dbReference type="PANTHER" id="PTHR12684:SF2">
    <property type="entry name" value="TRNA 2'-PHOSPHOTRANSFERASE 1"/>
    <property type="match status" value="1"/>
</dbReference>
<evidence type="ECO:0000256" key="7">
    <source>
        <dbReference type="SAM" id="MobiDB-lite"/>
    </source>
</evidence>
<dbReference type="SUPFAM" id="SSF56399">
    <property type="entry name" value="ADP-ribosylation"/>
    <property type="match status" value="1"/>
</dbReference>
<feature type="region of interest" description="Disordered" evidence="7">
    <location>
        <begin position="56"/>
        <end position="83"/>
    </location>
</feature>
<comment type="similarity">
    <text evidence="2">Belongs to the KptA/TPT1 family.</text>
</comment>
<dbReference type="RefSeq" id="XP_062728501.1">
    <property type="nucleotide sequence ID" value="XM_062882455.1"/>
</dbReference>
<accession>A0ABR0F6A1</accession>
<dbReference type="Gene3D" id="1.10.10.970">
    <property type="entry name" value="RNA 2'-phosphotransferase, Tpt1/KptA family, N-terminal domain"/>
    <property type="match status" value="1"/>
</dbReference>
<evidence type="ECO:0000256" key="2">
    <source>
        <dbReference type="ARBA" id="ARBA00009836"/>
    </source>
</evidence>
<dbReference type="PANTHER" id="PTHR12684">
    <property type="entry name" value="PUTATIVE PHOSPHOTRANSFERASE"/>
    <property type="match status" value="1"/>
</dbReference>
<dbReference type="Gene3D" id="3.20.170.30">
    <property type="match status" value="1"/>
</dbReference>
<comment type="caution">
    <text evidence="8">The sequence shown here is derived from an EMBL/GenBank/DDBJ whole genome shotgun (WGS) entry which is preliminary data.</text>
</comment>
<comment type="catalytic activity">
    <reaction evidence="6">
        <text>2'-phospho-[ligated tRNA] + NAD(+) = mature tRNA + ADP-alpha-D-ribose 1'',2''-cyclic phosphate + nicotinamide</text>
        <dbReference type="Rhea" id="RHEA:23324"/>
        <dbReference type="Rhea" id="RHEA-COMP:11106"/>
        <dbReference type="Rhea" id="RHEA-COMP:11107"/>
        <dbReference type="ChEBI" id="CHEBI:17154"/>
        <dbReference type="ChEBI" id="CHEBI:57540"/>
        <dbReference type="ChEBI" id="CHEBI:76596"/>
        <dbReference type="ChEBI" id="CHEBI:82883"/>
        <dbReference type="ChEBI" id="CHEBI:85027"/>
        <dbReference type="EC" id="2.7.1.160"/>
    </reaction>
</comment>
<protein>
    <recommendedName>
        <fullName evidence="3">2'-phosphotransferase</fullName>
        <ecNumber evidence="3">2.7.1.160</ecNumber>
    </recommendedName>
</protein>
<evidence type="ECO:0000256" key="1">
    <source>
        <dbReference type="ARBA" id="ARBA00003343"/>
    </source>
</evidence>
<dbReference type="Pfam" id="PF01885">
    <property type="entry name" value="PTS_2-RNA"/>
    <property type="match status" value="1"/>
</dbReference>
<dbReference type="GO" id="GO:0000215">
    <property type="term" value="F:tRNA 2'-phosphotransferase activity"/>
    <property type="evidence" value="ECO:0007669"/>
    <property type="project" value="UniProtKB-EC"/>
</dbReference>
<evidence type="ECO:0000313" key="9">
    <source>
        <dbReference type="Proteomes" id="UP001322138"/>
    </source>
</evidence>
<dbReference type="InterPro" id="IPR002745">
    <property type="entry name" value="Ptrans_KptA/Tpt1"/>
</dbReference>
<dbReference type="InterPro" id="IPR042080">
    <property type="entry name" value="RNA_2'-PTrans_N"/>
</dbReference>
<dbReference type="GeneID" id="87901937"/>
<evidence type="ECO:0000256" key="6">
    <source>
        <dbReference type="ARBA" id="ARBA00047949"/>
    </source>
</evidence>
<proteinExistence type="inferred from homology"/>
<keyword evidence="5" id="KW-0520">NAD</keyword>
<gene>
    <name evidence="8" type="primary">TPT1</name>
    <name evidence="8" type="ORF">QC761_709080</name>
</gene>
<sequence>MLTHLSPSLKTATRLTQLTTTLTSSLNPHFHFSPRSFTFTITPQMDDKADLIADQLSQTTPSSRGGGKRGGSRGREGRPGGRAVDLSRALSRLLRHQASNAGIDLDKEGYAPLDKVLSWGPLKSLKPTFPEILSAVKDSDKQRFALKPLHSSTSTSTDPKDWLIRANQGHSIKLDSDALLKPLSLTPDLSKGELPIPPTVVHGTFFAFWPLIKSTGGLKKMGRNHVHFSTGLPDDDEGVISGMRKDAELLIYIDVPKAMKEGNLKFWMSENGVVLTEGEDEEGVVSSKYFKEVVGRDGALVGVIWRDGEPMDGGDLPPGLKIRQPHGKGAGRGGKRGGRGRGGGQ</sequence>
<evidence type="ECO:0000313" key="8">
    <source>
        <dbReference type="EMBL" id="KAK4639525.1"/>
    </source>
</evidence>
<name>A0ABR0F6A1_9PEZI</name>
<evidence type="ECO:0000256" key="4">
    <source>
        <dbReference type="ARBA" id="ARBA00022679"/>
    </source>
</evidence>
<keyword evidence="4 8" id="KW-0808">Transferase</keyword>
<keyword evidence="9" id="KW-1185">Reference proteome</keyword>
<evidence type="ECO:0000256" key="3">
    <source>
        <dbReference type="ARBA" id="ARBA00012007"/>
    </source>
</evidence>
<comment type="function">
    <text evidence="1">Catalyzes the last step of tRNA splicing, the transfer of the splice junction 2'-phosphate from ligated tRNA to NAD to produce ADP-ribose 1''-2'' cyclic phosphate.</text>
</comment>
<dbReference type="EMBL" id="JAFFGZ010000009">
    <property type="protein sequence ID" value="KAK4639525.1"/>
    <property type="molecule type" value="Genomic_DNA"/>
</dbReference>
<reference evidence="8 9" key="1">
    <citation type="journal article" date="2023" name="bioRxiv">
        <title>High-quality genome assemblies of four members of thePodospora anserinaspecies complex.</title>
        <authorList>
            <person name="Ament-Velasquez S.L."/>
            <person name="Vogan A.A."/>
            <person name="Wallerman O."/>
            <person name="Hartmann F."/>
            <person name="Gautier V."/>
            <person name="Silar P."/>
            <person name="Giraud T."/>
            <person name="Johannesson H."/>
        </authorList>
    </citation>
    <scope>NUCLEOTIDE SEQUENCE [LARGE SCALE GENOMIC DNA]</scope>
    <source>
        <strain evidence="8 9">CBS 112042</strain>
    </source>
</reference>
<dbReference type="InterPro" id="IPR042081">
    <property type="entry name" value="RNA_2'-PTrans_C"/>
</dbReference>